<dbReference type="EMBL" id="CP165628">
    <property type="protein sequence ID" value="XDU71590.1"/>
    <property type="molecule type" value="Genomic_DNA"/>
</dbReference>
<reference evidence="1" key="1">
    <citation type="submission" date="2024-07" db="EMBL/GenBank/DDBJ databases">
        <authorList>
            <person name="Biller S.J."/>
        </authorList>
    </citation>
    <scope>NUCLEOTIDE SEQUENCE</scope>
    <source>
        <strain evidence="1">WC2420</strain>
    </source>
</reference>
<organism evidence="1">
    <name type="scientific">Rouxiella sp. WC2420</name>
    <dbReference type="NCBI Taxonomy" id="3234145"/>
    <lineage>
        <taxon>Bacteria</taxon>
        <taxon>Pseudomonadati</taxon>
        <taxon>Pseudomonadota</taxon>
        <taxon>Gammaproteobacteria</taxon>
        <taxon>Enterobacterales</taxon>
        <taxon>Yersiniaceae</taxon>
        <taxon>Rouxiella</taxon>
    </lineage>
</organism>
<proteinExistence type="predicted"/>
<gene>
    <name evidence="1" type="ORF">AB3G37_18955</name>
</gene>
<sequence>MYKNKSMPSASTSAQAKPIKLFYGMEAARGDYEHKYKNQHGNLNNLRWIRIDNLNASLGLSPDKLMTTNIIDDLKKGINVGAINATDLMQEYRWLTLVEATDLLKSWSSFLKKNYDYLSFSRMDKTVLDFLGKNTDSTNMGINGLNTNNYEMIFDNLKTAFKSSNKYGHKVMRKLIYDHQHIRRRSVDHVTNAFINAFFRKTSKLGLDWANSNSSKLSGVSFMNYYVNQRGYSDIMRDAQIKRERYTNSNIQAFNQSDEIYPITFSEIRHAMRKKYKYDSVDHL</sequence>
<name>A0AB39VP27_9GAMM</name>
<evidence type="ECO:0000313" key="1">
    <source>
        <dbReference type="EMBL" id="XDU71590.1"/>
    </source>
</evidence>
<accession>A0AB39VP27</accession>
<dbReference type="RefSeq" id="WP_369788778.1">
    <property type="nucleotide sequence ID" value="NZ_CP165628.1"/>
</dbReference>
<protein>
    <submittedName>
        <fullName evidence="1">Uncharacterized protein</fullName>
    </submittedName>
</protein>
<dbReference type="AlphaFoldDB" id="A0AB39VP27"/>